<reference evidence="2" key="1">
    <citation type="journal article" date="2020" name="Cell">
        <title>Large-Scale Comparative Analyses of Tick Genomes Elucidate Their Genetic Diversity and Vector Capacities.</title>
        <authorList>
            <consortium name="Tick Genome and Microbiome Consortium (TIGMIC)"/>
            <person name="Jia N."/>
            <person name="Wang J."/>
            <person name="Shi W."/>
            <person name="Du L."/>
            <person name="Sun Y."/>
            <person name="Zhan W."/>
            <person name="Jiang J.F."/>
            <person name="Wang Q."/>
            <person name="Zhang B."/>
            <person name="Ji P."/>
            <person name="Bell-Sakyi L."/>
            <person name="Cui X.M."/>
            <person name="Yuan T.T."/>
            <person name="Jiang B.G."/>
            <person name="Yang W.F."/>
            <person name="Lam T.T."/>
            <person name="Chang Q.C."/>
            <person name="Ding S.J."/>
            <person name="Wang X.J."/>
            <person name="Zhu J.G."/>
            <person name="Ruan X.D."/>
            <person name="Zhao L."/>
            <person name="Wei J.T."/>
            <person name="Ye R.Z."/>
            <person name="Que T.C."/>
            <person name="Du C.H."/>
            <person name="Zhou Y.H."/>
            <person name="Cheng J.X."/>
            <person name="Dai P.F."/>
            <person name="Guo W.B."/>
            <person name="Han X.H."/>
            <person name="Huang E.J."/>
            <person name="Li L.F."/>
            <person name="Wei W."/>
            <person name="Gao Y.C."/>
            <person name="Liu J.Z."/>
            <person name="Shao H.Z."/>
            <person name="Wang X."/>
            <person name="Wang C.C."/>
            <person name="Yang T.C."/>
            <person name="Huo Q.B."/>
            <person name="Li W."/>
            <person name="Chen H.Y."/>
            <person name="Chen S.E."/>
            <person name="Zhou L.G."/>
            <person name="Ni X.B."/>
            <person name="Tian J.H."/>
            <person name="Sheng Y."/>
            <person name="Liu T."/>
            <person name="Pan Y.S."/>
            <person name="Xia L.Y."/>
            <person name="Li J."/>
            <person name="Zhao F."/>
            <person name="Cao W.C."/>
        </authorList>
    </citation>
    <scope>NUCLEOTIDE SEQUENCE</scope>
    <source>
        <strain evidence="2">Rsan-2018</strain>
    </source>
</reference>
<keyword evidence="3" id="KW-1185">Reference proteome</keyword>
<dbReference type="OMA" id="PRQNTEN"/>
<evidence type="ECO:0000313" key="3">
    <source>
        <dbReference type="Proteomes" id="UP000821837"/>
    </source>
</evidence>
<dbReference type="VEuPathDB" id="VectorBase:RSAN_057749"/>
<reference evidence="2" key="2">
    <citation type="submission" date="2021-09" db="EMBL/GenBank/DDBJ databases">
        <authorList>
            <person name="Jia N."/>
            <person name="Wang J."/>
            <person name="Shi W."/>
            <person name="Du L."/>
            <person name="Sun Y."/>
            <person name="Zhan W."/>
            <person name="Jiang J."/>
            <person name="Wang Q."/>
            <person name="Zhang B."/>
            <person name="Ji P."/>
            <person name="Sakyi L.B."/>
            <person name="Cui X."/>
            <person name="Yuan T."/>
            <person name="Jiang B."/>
            <person name="Yang W."/>
            <person name="Lam T.T.-Y."/>
            <person name="Chang Q."/>
            <person name="Ding S."/>
            <person name="Wang X."/>
            <person name="Zhu J."/>
            <person name="Ruan X."/>
            <person name="Zhao L."/>
            <person name="Wei J."/>
            <person name="Que T."/>
            <person name="Du C."/>
            <person name="Cheng J."/>
            <person name="Dai P."/>
            <person name="Han X."/>
            <person name="Huang E."/>
            <person name="Gao Y."/>
            <person name="Liu J."/>
            <person name="Shao H."/>
            <person name="Ye R."/>
            <person name="Li L."/>
            <person name="Wei W."/>
            <person name="Wang X."/>
            <person name="Wang C."/>
            <person name="Huo Q."/>
            <person name="Li W."/>
            <person name="Guo W."/>
            <person name="Chen H."/>
            <person name="Chen S."/>
            <person name="Zhou L."/>
            <person name="Zhou L."/>
            <person name="Ni X."/>
            <person name="Tian J."/>
            <person name="Zhou Y."/>
            <person name="Sheng Y."/>
            <person name="Liu T."/>
            <person name="Pan Y."/>
            <person name="Xia L."/>
            <person name="Li J."/>
            <person name="Zhao F."/>
            <person name="Cao W."/>
        </authorList>
    </citation>
    <scope>NUCLEOTIDE SEQUENCE</scope>
    <source>
        <strain evidence="2">Rsan-2018</strain>
        <tissue evidence="2">Larvae</tissue>
    </source>
</reference>
<feature type="chain" id="PRO_5039052167" description="Metastriate one of each protein family" evidence="1">
    <location>
        <begin position="20"/>
        <end position="214"/>
    </location>
</feature>
<comment type="caution">
    <text evidence="2">The sequence shown here is derived from an EMBL/GenBank/DDBJ whole genome shotgun (WGS) entry which is preliminary data.</text>
</comment>
<evidence type="ECO:0000256" key="1">
    <source>
        <dbReference type="SAM" id="SignalP"/>
    </source>
</evidence>
<accession>A0A9D4QBH3</accession>
<dbReference type="OrthoDB" id="6522728at2759"/>
<proteinExistence type="predicted"/>
<dbReference type="Proteomes" id="UP000821837">
    <property type="component" value="Chromosome 11"/>
</dbReference>
<protein>
    <recommendedName>
        <fullName evidence="4">Metastriate one of each protein family</fullName>
    </recommendedName>
</protein>
<dbReference type="EMBL" id="JABSTV010001247">
    <property type="protein sequence ID" value="KAH7971668.1"/>
    <property type="molecule type" value="Genomic_DNA"/>
</dbReference>
<keyword evidence="1" id="KW-0732">Signal</keyword>
<evidence type="ECO:0008006" key="4">
    <source>
        <dbReference type="Google" id="ProtNLM"/>
    </source>
</evidence>
<name>A0A9D4QBH3_RHISA</name>
<organism evidence="2 3">
    <name type="scientific">Rhipicephalus sanguineus</name>
    <name type="common">Brown dog tick</name>
    <name type="synonym">Ixodes sanguineus</name>
    <dbReference type="NCBI Taxonomy" id="34632"/>
    <lineage>
        <taxon>Eukaryota</taxon>
        <taxon>Metazoa</taxon>
        <taxon>Ecdysozoa</taxon>
        <taxon>Arthropoda</taxon>
        <taxon>Chelicerata</taxon>
        <taxon>Arachnida</taxon>
        <taxon>Acari</taxon>
        <taxon>Parasitiformes</taxon>
        <taxon>Ixodida</taxon>
        <taxon>Ixodoidea</taxon>
        <taxon>Ixodidae</taxon>
        <taxon>Rhipicephalinae</taxon>
        <taxon>Rhipicephalus</taxon>
        <taxon>Rhipicephalus</taxon>
    </lineage>
</organism>
<gene>
    <name evidence="2" type="ORF">HPB52_002100</name>
</gene>
<sequence length="214" mass="23726">MATLPIALVLFAAYQLGSTANDFHKVTAARCYHTPDIDWSENINAYLRKIPENIRAGDLGESWIMTFSLENPKLAGLGNMWVYKPPYIFCAANRTVIEAVVFAADPLRISLDWKTCTGSSGTFGSTVSASQLRLYFLVVSNSDGSHQIRLRNIKPDNLEDPKLFVTGTSRGMSAFVEAIGVVGMPHLELGWNRYLRDDVPSLIDEKMASSYNEV</sequence>
<feature type="signal peptide" evidence="1">
    <location>
        <begin position="1"/>
        <end position="19"/>
    </location>
</feature>
<dbReference type="AlphaFoldDB" id="A0A9D4QBH3"/>
<evidence type="ECO:0000313" key="2">
    <source>
        <dbReference type="EMBL" id="KAH7971668.1"/>
    </source>
</evidence>